<evidence type="ECO:0000313" key="3">
    <source>
        <dbReference type="Proteomes" id="UP000039865"/>
    </source>
</evidence>
<evidence type="ECO:0000256" key="1">
    <source>
        <dbReference type="SAM" id="MobiDB-lite"/>
    </source>
</evidence>
<reference evidence="2 3" key="1">
    <citation type="submission" date="2014-06" db="EMBL/GenBank/DDBJ databases">
        <authorList>
            <person name="Swart Estienne"/>
        </authorList>
    </citation>
    <scope>NUCLEOTIDE SEQUENCE [LARGE SCALE GENOMIC DNA]</scope>
    <source>
        <strain evidence="2 3">130c</strain>
    </source>
</reference>
<feature type="compositionally biased region" description="Polar residues" evidence="1">
    <location>
        <begin position="364"/>
        <end position="375"/>
    </location>
</feature>
<feature type="region of interest" description="Disordered" evidence="1">
    <location>
        <begin position="364"/>
        <end position="389"/>
    </location>
</feature>
<protein>
    <submittedName>
        <fullName evidence="2">Uncharacterized protein</fullName>
    </submittedName>
</protein>
<feature type="compositionally biased region" description="Basic and acidic residues" evidence="1">
    <location>
        <begin position="376"/>
        <end position="389"/>
    </location>
</feature>
<evidence type="ECO:0000313" key="2">
    <source>
        <dbReference type="EMBL" id="CDW89976.1"/>
    </source>
</evidence>
<dbReference type="Proteomes" id="UP000039865">
    <property type="component" value="Unassembled WGS sequence"/>
</dbReference>
<proteinExistence type="predicted"/>
<gene>
    <name evidence="2" type="primary">Contig18600.g19763</name>
    <name evidence="2" type="ORF">STYLEM_19116</name>
</gene>
<organism evidence="2 3">
    <name type="scientific">Stylonychia lemnae</name>
    <name type="common">Ciliate</name>
    <dbReference type="NCBI Taxonomy" id="5949"/>
    <lineage>
        <taxon>Eukaryota</taxon>
        <taxon>Sar</taxon>
        <taxon>Alveolata</taxon>
        <taxon>Ciliophora</taxon>
        <taxon>Intramacronucleata</taxon>
        <taxon>Spirotrichea</taxon>
        <taxon>Stichotrichia</taxon>
        <taxon>Sporadotrichida</taxon>
        <taxon>Oxytrichidae</taxon>
        <taxon>Stylonychinae</taxon>
        <taxon>Stylonychia</taxon>
    </lineage>
</organism>
<feature type="region of interest" description="Disordered" evidence="1">
    <location>
        <begin position="244"/>
        <end position="264"/>
    </location>
</feature>
<name>A0A078B707_STYLE</name>
<accession>A0A078B707</accession>
<keyword evidence="3" id="KW-1185">Reference proteome</keyword>
<sequence>MFNRQDKPKVIIPKKKKKKTTLDIELTAEGEIKISQNQETVFEKQSIEEQLRKSMQNSQFAGKLTEEEVEQQKNIENAIKLRQEKAKATDFYYLLEQVNDRIHMYKSIFFDKKPRYLIDYQEELKKKKIITVNDSLEGSIDRKTIDDERKLRNEHRKNKQDAIYESLSTPRLKQKQRKQTLKKTGSNYDSAIQIQTMKLPTMQHTLLGGDLLYNMRSTLPRVKESSTSTVVDDQLDNMILNRQSTFGEEPDSKGNKKGNKQGGMDILNDSQILVHKNDISYLSKMRSGSLPYLKKFQPEAPSIQVLQPYLQQRIKEIQEKSQIIPDDAKYERKRLKLLKLGEKKFKKLNQKSILNKSSSANAFMQIPASKTTNTSFRKESDPSPNKEEKVYKKNGETLLPSIKQSVNMTDRDKALHILNKIKRKQRLSLGDFKDIKKPDFGSFQSLLSKYKPDEKKTLMFLKTPRIQPANNNADLQL</sequence>
<dbReference type="InParanoid" id="A0A078B707"/>
<dbReference type="AlphaFoldDB" id="A0A078B707"/>
<dbReference type="EMBL" id="CCKQ01018038">
    <property type="protein sequence ID" value="CDW89976.1"/>
    <property type="molecule type" value="Genomic_DNA"/>
</dbReference>